<accession>A0A8R1UKL1</accession>
<proteinExistence type="predicted"/>
<keyword evidence="3" id="KW-1185">Reference proteome</keyword>
<protein>
    <submittedName>
        <fullName evidence="2">Uncharacterized protein</fullName>
    </submittedName>
</protein>
<feature type="region of interest" description="Disordered" evidence="1">
    <location>
        <begin position="469"/>
        <end position="516"/>
    </location>
</feature>
<dbReference type="Proteomes" id="UP000005239">
    <property type="component" value="Unassembled WGS sequence"/>
</dbReference>
<feature type="compositionally biased region" description="Basic and acidic residues" evidence="1">
    <location>
        <begin position="480"/>
        <end position="490"/>
    </location>
</feature>
<reference evidence="2" key="2">
    <citation type="submission" date="2022-06" db="UniProtKB">
        <authorList>
            <consortium name="EnsemblMetazoa"/>
        </authorList>
    </citation>
    <scope>IDENTIFICATION</scope>
    <source>
        <strain evidence="2">PS312</strain>
    </source>
</reference>
<feature type="region of interest" description="Disordered" evidence="1">
    <location>
        <begin position="133"/>
        <end position="156"/>
    </location>
</feature>
<feature type="region of interest" description="Disordered" evidence="1">
    <location>
        <begin position="401"/>
        <end position="437"/>
    </location>
</feature>
<feature type="compositionally biased region" description="Low complexity" evidence="1">
    <location>
        <begin position="291"/>
        <end position="303"/>
    </location>
</feature>
<sequence length="516" mass="57952">MADDTTSDHSTQSTSQSLWSHLPPTIGSLSSHNDLTSPFSPQCFSNVSSFNNHPYTPQIALHPWAYQYQSLHNLYGPYPFGVPAAFQQPPFSSSASTEIAAPIKKDTSSILGPSSVLTAENLAFYSTQSPVKKRSCETNKRPGPPYKLGSKERTEEQKAMARQRARVYRAKKKRETLEKLTSVRMSNFGQSQYHHPQISSNSQRPYPPSGLCHHHALHHSSSAYFPPSSIPSYLPVHNPYPPEYQNPIYPYRSVPWPQLDMKASHQLPAYHPSPQRVQSCPSALHYTPTQHHSPSNPPNSNHPGAVPDFHRQRQTTFKESPLVSCSNAHLIHSTKIPNSIDHPTVAESSHSHCILERISSSSLISSTPAFHRVDSTSFLGPFAVPASESFIDPSIVPHAITTSRAEPKLGRRGPPARPGAKERTEEQKARARESSRAYRERKMLGITMNRKALEEKMGKRERFAKVAIKRDKEKEEEEEYRPSHKKAIDGRRRRSTRTVASGTRPEYRDTANSIHF</sequence>
<reference evidence="3" key="1">
    <citation type="journal article" date="2008" name="Nat. Genet.">
        <title>The Pristionchus pacificus genome provides a unique perspective on nematode lifestyle and parasitism.</title>
        <authorList>
            <person name="Dieterich C."/>
            <person name="Clifton S.W."/>
            <person name="Schuster L.N."/>
            <person name="Chinwalla A."/>
            <person name="Delehaunty K."/>
            <person name="Dinkelacker I."/>
            <person name="Fulton L."/>
            <person name="Fulton R."/>
            <person name="Godfrey J."/>
            <person name="Minx P."/>
            <person name="Mitreva M."/>
            <person name="Roeseler W."/>
            <person name="Tian H."/>
            <person name="Witte H."/>
            <person name="Yang S.P."/>
            <person name="Wilson R.K."/>
            <person name="Sommer R.J."/>
        </authorList>
    </citation>
    <scope>NUCLEOTIDE SEQUENCE [LARGE SCALE GENOMIC DNA]</scope>
    <source>
        <strain evidence="3">PS312</strain>
    </source>
</reference>
<dbReference type="EnsemblMetazoa" id="PPA26925.1">
    <property type="protein sequence ID" value="PPA26925.1"/>
    <property type="gene ID" value="WBGene00116479"/>
</dbReference>
<feature type="compositionally biased region" description="Basic and acidic residues" evidence="1">
    <location>
        <begin position="419"/>
        <end position="437"/>
    </location>
</feature>
<feature type="region of interest" description="Disordered" evidence="1">
    <location>
        <begin position="270"/>
        <end position="308"/>
    </location>
</feature>
<gene>
    <name evidence="2" type="primary">WBGene00116479</name>
</gene>
<evidence type="ECO:0000313" key="3">
    <source>
        <dbReference type="Proteomes" id="UP000005239"/>
    </source>
</evidence>
<organism evidence="2 3">
    <name type="scientific">Pristionchus pacificus</name>
    <name type="common">Parasitic nematode worm</name>
    <dbReference type="NCBI Taxonomy" id="54126"/>
    <lineage>
        <taxon>Eukaryota</taxon>
        <taxon>Metazoa</taxon>
        <taxon>Ecdysozoa</taxon>
        <taxon>Nematoda</taxon>
        <taxon>Chromadorea</taxon>
        <taxon>Rhabditida</taxon>
        <taxon>Rhabditina</taxon>
        <taxon>Diplogasteromorpha</taxon>
        <taxon>Diplogasteroidea</taxon>
        <taxon>Neodiplogasteridae</taxon>
        <taxon>Pristionchus</taxon>
    </lineage>
</organism>
<evidence type="ECO:0000256" key="1">
    <source>
        <dbReference type="SAM" id="MobiDB-lite"/>
    </source>
</evidence>
<name>A0A2A6C1Q3_PRIPA</name>
<dbReference type="AlphaFoldDB" id="A0A2A6C1Q3"/>
<accession>A0A2A6C1Q3</accession>
<evidence type="ECO:0000313" key="2">
    <source>
        <dbReference type="EnsemblMetazoa" id="PPA26925.1"/>
    </source>
</evidence>